<dbReference type="EMBL" id="VXIV02003388">
    <property type="protein sequence ID" value="KAF6017501.1"/>
    <property type="molecule type" value="Genomic_DNA"/>
</dbReference>
<reference evidence="4" key="1">
    <citation type="submission" date="2020-06" db="EMBL/GenBank/DDBJ databases">
        <title>Draft genome of Bugula neritina, a colonial animal packing powerful symbionts and potential medicines.</title>
        <authorList>
            <person name="Rayko M."/>
        </authorList>
    </citation>
    <scope>NUCLEOTIDE SEQUENCE [LARGE SCALE GENOMIC DNA]</scope>
    <source>
        <strain evidence="4">Kwan_BN1</strain>
    </source>
</reference>
<protein>
    <submittedName>
        <fullName evidence="4">FAM58A</fullName>
    </submittedName>
</protein>
<dbReference type="SUPFAM" id="SSF47954">
    <property type="entry name" value="Cyclin-like"/>
    <property type="match status" value="2"/>
</dbReference>
<sequence>MSFWDMLTSHTKVAGGSLPLEQITLPVAASSATTSSHSKCTWSSEERQLFKTASFITTCARKLEVGSLVKSNACWLFYKFFSIVQLEHYDEYVVAMTCLFLASKIEETPVKIRDVINVAHRTLHPREPPLQIDQTYSSLVDTLINFELLICRMLNFKLTYDYPHKYLLHYLKSLTEWMPAQHETEPYQRVAWSILNDCFSTKICIRNRPDQLALAACYLALESCDIKVYMQEHAEKPWWKVFIEDIRLSDISQLVAQILEMYENETAVTSFTVP</sequence>
<evidence type="ECO:0000256" key="2">
    <source>
        <dbReference type="RuleBase" id="RU000383"/>
    </source>
</evidence>
<evidence type="ECO:0000259" key="3">
    <source>
        <dbReference type="SMART" id="SM00385"/>
    </source>
</evidence>
<dbReference type="InterPro" id="IPR048055">
    <property type="entry name" value="Cyclin-Q_first_cyclin_box"/>
</dbReference>
<dbReference type="AlphaFoldDB" id="A0A7J7IVP7"/>
<comment type="caution">
    <text evidence="4">The sequence shown here is derived from an EMBL/GenBank/DDBJ whole genome shotgun (WGS) entry which is preliminary data.</text>
</comment>
<dbReference type="Pfam" id="PF00134">
    <property type="entry name" value="Cyclin_N"/>
    <property type="match status" value="1"/>
</dbReference>
<feature type="domain" description="Cyclin-like" evidence="3">
    <location>
        <begin position="176"/>
        <end position="263"/>
    </location>
</feature>
<evidence type="ECO:0000313" key="4">
    <source>
        <dbReference type="EMBL" id="KAF6017501.1"/>
    </source>
</evidence>
<evidence type="ECO:0000256" key="1">
    <source>
        <dbReference type="ARBA" id="ARBA00023127"/>
    </source>
</evidence>
<dbReference type="InterPro" id="IPR036915">
    <property type="entry name" value="Cyclin-like_sf"/>
</dbReference>
<dbReference type="InterPro" id="IPR013763">
    <property type="entry name" value="Cyclin-like_dom"/>
</dbReference>
<evidence type="ECO:0000313" key="5">
    <source>
        <dbReference type="Proteomes" id="UP000593567"/>
    </source>
</evidence>
<dbReference type="Gene3D" id="1.10.472.10">
    <property type="entry name" value="Cyclin-like"/>
    <property type="match status" value="2"/>
</dbReference>
<dbReference type="CDD" id="cd20534">
    <property type="entry name" value="CYCLIN_CCNM_CCNQ_rpt1"/>
    <property type="match status" value="1"/>
</dbReference>
<dbReference type="OrthoDB" id="79090at2759"/>
<keyword evidence="1 2" id="KW-0195">Cyclin</keyword>
<gene>
    <name evidence="4" type="ORF">EB796_024189</name>
</gene>
<dbReference type="PANTHER" id="PTHR10026">
    <property type="entry name" value="CYCLIN"/>
    <property type="match status" value="1"/>
</dbReference>
<dbReference type="Proteomes" id="UP000593567">
    <property type="component" value="Unassembled WGS sequence"/>
</dbReference>
<feature type="domain" description="Cyclin-like" evidence="3">
    <location>
        <begin position="54"/>
        <end position="152"/>
    </location>
</feature>
<accession>A0A7J7IVP7</accession>
<dbReference type="InterPro" id="IPR006671">
    <property type="entry name" value="Cyclin_N"/>
</dbReference>
<name>A0A7J7IVP7_BUGNE</name>
<dbReference type="GO" id="GO:0006357">
    <property type="term" value="P:regulation of transcription by RNA polymerase II"/>
    <property type="evidence" value="ECO:0007669"/>
    <property type="project" value="InterPro"/>
</dbReference>
<proteinExistence type="inferred from homology"/>
<dbReference type="GO" id="GO:0016538">
    <property type="term" value="F:cyclin-dependent protein serine/threonine kinase regulator activity"/>
    <property type="evidence" value="ECO:0007669"/>
    <property type="project" value="InterPro"/>
</dbReference>
<dbReference type="InterPro" id="IPR043198">
    <property type="entry name" value="Cyclin/Ssn8"/>
</dbReference>
<comment type="similarity">
    <text evidence="2">Belongs to the cyclin family.</text>
</comment>
<dbReference type="SMART" id="SM00385">
    <property type="entry name" value="CYCLIN"/>
    <property type="match status" value="2"/>
</dbReference>
<organism evidence="4 5">
    <name type="scientific">Bugula neritina</name>
    <name type="common">Brown bryozoan</name>
    <name type="synonym">Sertularia neritina</name>
    <dbReference type="NCBI Taxonomy" id="10212"/>
    <lineage>
        <taxon>Eukaryota</taxon>
        <taxon>Metazoa</taxon>
        <taxon>Spiralia</taxon>
        <taxon>Lophotrochozoa</taxon>
        <taxon>Bryozoa</taxon>
        <taxon>Gymnolaemata</taxon>
        <taxon>Cheilostomatida</taxon>
        <taxon>Flustrina</taxon>
        <taxon>Buguloidea</taxon>
        <taxon>Bugulidae</taxon>
        <taxon>Bugula</taxon>
    </lineage>
</organism>
<keyword evidence="5" id="KW-1185">Reference proteome</keyword>